<reference evidence="2" key="1">
    <citation type="journal article" date="2021" name="Genome Biol. Evol.">
        <title>A High-Quality Reference Genome for a Parasitic Bivalve with Doubly Uniparental Inheritance (Bivalvia: Unionida).</title>
        <authorList>
            <person name="Smith C.H."/>
        </authorList>
    </citation>
    <scope>NUCLEOTIDE SEQUENCE</scope>
    <source>
        <strain evidence="2">CHS0354</strain>
    </source>
</reference>
<reference evidence="2" key="2">
    <citation type="journal article" date="2021" name="Genome Biol. Evol.">
        <title>Developing a high-quality reference genome for a parasitic bivalve with doubly uniparental inheritance (Bivalvia: Unionida).</title>
        <authorList>
            <person name="Smith C.H."/>
        </authorList>
    </citation>
    <scope>NUCLEOTIDE SEQUENCE</scope>
    <source>
        <strain evidence="2">CHS0354</strain>
        <tissue evidence="2">Mantle</tissue>
    </source>
</reference>
<sequence length="97" mass="10823">MSGKIGVGLWASDQLDDWNKVVDCVRLAKVSGQYFGDGATLKTYILNISDNKRIFRQINPEYIIVGTSARTKTTEKDIGGNKDVTTDINESLDRQVR</sequence>
<name>A0AAE0W6Z8_9BIVA</name>
<evidence type="ECO:0000313" key="2">
    <source>
        <dbReference type="EMBL" id="KAK3602732.1"/>
    </source>
</evidence>
<gene>
    <name evidence="2" type="ORF">CHS0354_017174</name>
</gene>
<reference evidence="2" key="3">
    <citation type="submission" date="2023-05" db="EMBL/GenBank/DDBJ databases">
        <authorList>
            <person name="Smith C.H."/>
        </authorList>
    </citation>
    <scope>NUCLEOTIDE SEQUENCE</scope>
    <source>
        <strain evidence="2">CHS0354</strain>
        <tissue evidence="2">Mantle</tissue>
    </source>
</reference>
<feature type="region of interest" description="Disordered" evidence="1">
    <location>
        <begin position="74"/>
        <end position="97"/>
    </location>
</feature>
<evidence type="ECO:0000256" key="1">
    <source>
        <dbReference type="SAM" id="MobiDB-lite"/>
    </source>
</evidence>
<evidence type="ECO:0000313" key="3">
    <source>
        <dbReference type="Proteomes" id="UP001195483"/>
    </source>
</evidence>
<protein>
    <submittedName>
        <fullName evidence="2">Uncharacterized protein</fullName>
    </submittedName>
</protein>
<accession>A0AAE0W6Z8</accession>
<comment type="caution">
    <text evidence="2">The sequence shown here is derived from an EMBL/GenBank/DDBJ whole genome shotgun (WGS) entry which is preliminary data.</text>
</comment>
<organism evidence="2 3">
    <name type="scientific">Potamilus streckersoni</name>
    <dbReference type="NCBI Taxonomy" id="2493646"/>
    <lineage>
        <taxon>Eukaryota</taxon>
        <taxon>Metazoa</taxon>
        <taxon>Spiralia</taxon>
        <taxon>Lophotrochozoa</taxon>
        <taxon>Mollusca</taxon>
        <taxon>Bivalvia</taxon>
        <taxon>Autobranchia</taxon>
        <taxon>Heteroconchia</taxon>
        <taxon>Palaeoheterodonta</taxon>
        <taxon>Unionida</taxon>
        <taxon>Unionoidea</taxon>
        <taxon>Unionidae</taxon>
        <taxon>Ambleminae</taxon>
        <taxon>Lampsilini</taxon>
        <taxon>Potamilus</taxon>
    </lineage>
</organism>
<proteinExistence type="predicted"/>
<dbReference type="EMBL" id="JAEAOA010001055">
    <property type="protein sequence ID" value="KAK3602732.1"/>
    <property type="molecule type" value="Genomic_DNA"/>
</dbReference>
<dbReference type="AlphaFoldDB" id="A0AAE0W6Z8"/>
<keyword evidence="3" id="KW-1185">Reference proteome</keyword>
<dbReference type="Proteomes" id="UP001195483">
    <property type="component" value="Unassembled WGS sequence"/>
</dbReference>